<dbReference type="InterPro" id="IPR023298">
    <property type="entry name" value="ATPase_P-typ_TM_dom_sf"/>
</dbReference>
<keyword evidence="10" id="KW-0460">Magnesium</keyword>
<evidence type="ECO:0000256" key="12">
    <source>
        <dbReference type="ARBA" id="ARBA00022989"/>
    </source>
</evidence>
<keyword evidence="6 15" id="KW-0812">Transmembrane</keyword>
<dbReference type="GO" id="GO:0043682">
    <property type="term" value="F:P-type divalent copper transporter activity"/>
    <property type="evidence" value="ECO:0007669"/>
    <property type="project" value="TreeGrafter"/>
</dbReference>
<dbReference type="NCBIfam" id="TIGR01511">
    <property type="entry name" value="ATPase-IB1_Cu"/>
    <property type="match status" value="1"/>
</dbReference>
<proteinExistence type="inferred from homology"/>
<dbReference type="InterPro" id="IPR036412">
    <property type="entry name" value="HAD-like_sf"/>
</dbReference>
<gene>
    <name evidence="17" type="ORF">K8I29_04070</name>
</gene>
<protein>
    <submittedName>
        <fullName evidence="17">Heavy metal translocating P-type ATPase</fullName>
    </submittedName>
</protein>
<dbReference type="InterPro" id="IPR018303">
    <property type="entry name" value="ATPase_P-typ_P_site"/>
</dbReference>
<evidence type="ECO:0000256" key="9">
    <source>
        <dbReference type="ARBA" id="ARBA00022840"/>
    </source>
</evidence>
<evidence type="ECO:0000256" key="2">
    <source>
        <dbReference type="ARBA" id="ARBA00006024"/>
    </source>
</evidence>
<feature type="transmembrane region" description="Helical" evidence="15">
    <location>
        <begin position="235"/>
        <end position="254"/>
    </location>
</feature>
<evidence type="ECO:0000256" key="11">
    <source>
        <dbReference type="ARBA" id="ARBA00022967"/>
    </source>
</evidence>
<dbReference type="FunFam" id="2.70.150.10:FF:000002">
    <property type="entry name" value="Copper-transporting ATPase 1, putative"/>
    <property type="match status" value="1"/>
</dbReference>
<dbReference type="CDD" id="cd00371">
    <property type="entry name" value="HMA"/>
    <property type="match status" value="1"/>
</dbReference>
<dbReference type="InterPro" id="IPR006121">
    <property type="entry name" value="HMA_dom"/>
</dbReference>
<dbReference type="PROSITE" id="PS01229">
    <property type="entry name" value="COF_2"/>
    <property type="match status" value="1"/>
</dbReference>
<feature type="transmembrane region" description="Helical" evidence="15">
    <location>
        <begin position="428"/>
        <end position="449"/>
    </location>
</feature>
<dbReference type="SUPFAM" id="SSF81665">
    <property type="entry name" value="Calcium ATPase, transmembrane domain M"/>
    <property type="match status" value="1"/>
</dbReference>
<dbReference type="InterPro" id="IPR023299">
    <property type="entry name" value="ATPase_P-typ_cyto_dom_N"/>
</dbReference>
<dbReference type="InterPro" id="IPR001757">
    <property type="entry name" value="P_typ_ATPase"/>
</dbReference>
<dbReference type="Gene3D" id="3.40.50.1000">
    <property type="entry name" value="HAD superfamily/HAD-like"/>
    <property type="match status" value="1"/>
</dbReference>
<dbReference type="Pfam" id="PF12156">
    <property type="entry name" value="ATPase-cat_bd"/>
    <property type="match status" value="1"/>
</dbReference>
<keyword evidence="5" id="KW-0597">Phosphoprotein</keyword>
<dbReference type="InterPro" id="IPR023214">
    <property type="entry name" value="HAD_sf"/>
</dbReference>
<dbReference type="GO" id="GO:0005524">
    <property type="term" value="F:ATP binding"/>
    <property type="evidence" value="ECO:0007669"/>
    <property type="project" value="UniProtKB-UniRule"/>
</dbReference>
<keyword evidence="14 15" id="KW-0472">Membrane</keyword>
<accession>A0A953JCQ5</accession>
<evidence type="ECO:0000256" key="1">
    <source>
        <dbReference type="ARBA" id="ARBA00004651"/>
    </source>
</evidence>
<name>A0A953JCQ5_9BACT</name>
<evidence type="ECO:0000256" key="6">
    <source>
        <dbReference type="ARBA" id="ARBA00022692"/>
    </source>
</evidence>
<evidence type="ECO:0000256" key="10">
    <source>
        <dbReference type="ARBA" id="ARBA00022842"/>
    </source>
</evidence>
<dbReference type="InterPro" id="IPR021993">
    <property type="entry name" value="ATPase-cat-bd"/>
</dbReference>
<evidence type="ECO:0000256" key="13">
    <source>
        <dbReference type="ARBA" id="ARBA00023065"/>
    </source>
</evidence>
<feature type="transmembrane region" description="Helical" evidence="15">
    <location>
        <begin position="260"/>
        <end position="280"/>
    </location>
</feature>
<keyword evidence="9 15" id="KW-0067">ATP-binding</keyword>
<dbReference type="PANTHER" id="PTHR43520:SF5">
    <property type="entry name" value="CATION-TRANSPORTING P-TYPE ATPASE-RELATED"/>
    <property type="match status" value="1"/>
</dbReference>
<evidence type="ECO:0000313" key="18">
    <source>
        <dbReference type="Proteomes" id="UP000705867"/>
    </source>
</evidence>
<dbReference type="NCBIfam" id="TIGR01494">
    <property type="entry name" value="ATPase_P-type"/>
    <property type="match status" value="1"/>
</dbReference>
<evidence type="ECO:0000256" key="14">
    <source>
        <dbReference type="ARBA" id="ARBA00023136"/>
    </source>
</evidence>
<dbReference type="SUPFAM" id="SSF56784">
    <property type="entry name" value="HAD-like"/>
    <property type="match status" value="1"/>
</dbReference>
<dbReference type="SFLD" id="SFLDG00002">
    <property type="entry name" value="C1.7:_P-type_atpase_like"/>
    <property type="match status" value="1"/>
</dbReference>
<dbReference type="Proteomes" id="UP000705867">
    <property type="component" value="Unassembled WGS sequence"/>
</dbReference>
<keyword evidence="11" id="KW-1278">Translocase</keyword>
<feature type="transmembrane region" description="Helical" evidence="15">
    <location>
        <begin position="461"/>
        <end position="484"/>
    </location>
</feature>
<dbReference type="CDD" id="cd02094">
    <property type="entry name" value="P-type_ATPase_Cu-like"/>
    <property type="match status" value="1"/>
</dbReference>
<dbReference type="SFLD" id="SFLDS00003">
    <property type="entry name" value="Haloacid_Dehalogenase"/>
    <property type="match status" value="1"/>
</dbReference>
<feature type="transmembrane region" description="Helical" evidence="15">
    <location>
        <begin position="201"/>
        <end position="223"/>
    </location>
</feature>
<evidence type="ECO:0000259" key="16">
    <source>
        <dbReference type="PROSITE" id="PS50846"/>
    </source>
</evidence>
<dbReference type="PROSITE" id="PS00154">
    <property type="entry name" value="ATPASE_E1_E2"/>
    <property type="match status" value="1"/>
</dbReference>
<comment type="caution">
    <text evidence="17">The sequence shown here is derived from an EMBL/GenBank/DDBJ whole genome shotgun (WGS) entry which is preliminary data.</text>
</comment>
<keyword evidence="3" id="KW-0813">Transport</keyword>
<feature type="domain" description="HMA" evidence="16">
    <location>
        <begin position="82"/>
        <end position="148"/>
    </location>
</feature>
<dbReference type="InterPro" id="IPR027256">
    <property type="entry name" value="P-typ_ATPase_IB"/>
</dbReference>
<dbReference type="Pfam" id="PF00122">
    <property type="entry name" value="E1-E2_ATPase"/>
    <property type="match status" value="1"/>
</dbReference>
<dbReference type="SFLD" id="SFLDF00027">
    <property type="entry name" value="p-type_atpase"/>
    <property type="match status" value="1"/>
</dbReference>
<evidence type="ECO:0000313" key="17">
    <source>
        <dbReference type="EMBL" id="MBZ0155376.1"/>
    </source>
</evidence>
<dbReference type="Gene3D" id="3.40.1110.10">
    <property type="entry name" value="Calcium-transporting ATPase, cytoplasmic domain N"/>
    <property type="match status" value="1"/>
</dbReference>
<comment type="similarity">
    <text evidence="2 15">Belongs to the cation transport ATPase (P-type) (TC 3.A.3) family. Type IB subfamily.</text>
</comment>
<keyword evidence="7 15" id="KW-0479">Metal-binding</keyword>
<evidence type="ECO:0000256" key="4">
    <source>
        <dbReference type="ARBA" id="ARBA00022475"/>
    </source>
</evidence>
<dbReference type="GO" id="GO:0005886">
    <property type="term" value="C:plasma membrane"/>
    <property type="evidence" value="ECO:0007669"/>
    <property type="project" value="UniProtKB-SubCell"/>
</dbReference>
<dbReference type="GO" id="GO:0055070">
    <property type="term" value="P:copper ion homeostasis"/>
    <property type="evidence" value="ECO:0007669"/>
    <property type="project" value="TreeGrafter"/>
</dbReference>
<dbReference type="Pfam" id="PF00403">
    <property type="entry name" value="HMA"/>
    <property type="match status" value="1"/>
</dbReference>
<dbReference type="InterPro" id="IPR059000">
    <property type="entry name" value="ATPase_P-type_domA"/>
</dbReference>
<dbReference type="Pfam" id="PF00702">
    <property type="entry name" value="Hydrolase"/>
    <property type="match status" value="1"/>
</dbReference>
<dbReference type="SUPFAM" id="SSF81653">
    <property type="entry name" value="Calcium ATPase, transduction domain A"/>
    <property type="match status" value="1"/>
</dbReference>
<feature type="transmembrane region" description="Helical" evidence="15">
    <location>
        <begin position="166"/>
        <end position="189"/>
    </location>
</feature>
<dbReference type="GO" id="GO:0016887">
    <property type="term" value="F:ATP hydrolysis activity"/>
    <property type="evidence" value="ECO:0007669"/>
    <property type="project" value="InterPro"/>
</dbReference>
<evidence type="ECO:0000256" key="3">
    <source>
        <dbReference type="ARBA" id="ARBA00022448"/>
    </source>
</evidence>
<reference evidence="17" key="1">
    <citation type="journal article" date="2021" name="bioRxiv">
        <title>Unraveling nitrogen, sulfur and carbon metabolic pathways and microbial community transcriptional responses to substrate deprivation and toxicity stresses in a bioreactor mimicking anoxic brackish coastal sediment conditions.</title>
        <authorList>
            <person name="Martins P.D."/>
            <person name="Echeveste M.J."/>
            <person name="Arshad A."/>
            <person name="Kurth J."/>
            <person name="Ouboter H."/>
            <person name="Jetten M.S.M."/>
            <person name="Welte C.U."/>
        </authorList>
    </citation>
    <scope>NUCLEOTIDE SEQUENCE</scope>
    <source>
        <strain evidence="17">MAG_39</strain>
    </source>
</reference>
<keyword evidence="4 15" id="KW-1003">Cell membrane</keyword>
<dbReference type="EMBL" id="JAIOIV010000031">
    <property type="protein sequence ID" value="MBZ0155376.1"/>
    <property type="molecule type" value="Genomic_DNA"/>
</dbReference>
<dbReference type="PROSITE" id="PS50846">
    <property type="entry name" value="HMA_2"/>
    <property type="match status" value="1"/>
</dbReference>
<dbReference type="InterPro" id="IPR008250">
    <property type="entry name" value="ATPase_P-typ_transduc_dom_A_sf"/>
</dbReference>
<sequence>MHCDHCLLGFPEKDAVYDDRDGQTHVFCCHGCRGIYTLIHAEGLDDFYEKRKWSDAGVPAVLKKGVDLRPFAEQVRDVGGEKELDILIDGIRCASCVWLNEKILGRTDGVAYARVNYAIHRARIRWNPDRIGLDRILSRIVSIGYQPRPYSESEHFRARKAETRDLLVRFGTAGFLSSQLMIYSVALYAGYFQGIEPSIKFLLEMIALLLTLPVLFYSGMPFLRNTLIGLRRLHFTMDSLITLGAGSAFVYSVYQMAVGGAVYFDTAAMIITLILLGRYIEATAKGRASEAIERLSELSPKEARRLLKGIPESGLSGEGTVVPESERVPLSSVSVGDLLQVLPGEKVPLDGVVVSGGSEVDESLITGESKPVAKTPGREVVGGSVNLFGTLSFEVTRTGKDTVLAGIIRAVEDAQARKPRIQQLADRIVGLFVPAILLIALATVAGYLAEGAPSHSALMAGISVLVIACPCSLGLATPLAVLLFTSLASAKGILVRGGEVIENTSGLTHVLFDKTGTITVGEPTLKEILVLDPGQDRERILSLAASLESLSGHSIGRAITRAAEETLLPVSDFRALPGRGIEGIVENRKVVIGNRALMQENGVPVPDIEEVARRHEGKGDTVILMGWEGKARALFIVSDVVREEAAEVIAGLKKKNTAVFLASGDNRITTDAVASSAGIEEAVSEASPEKKREVIAGIREKGGKVMMVGDGINDAPALTEALVGVAMGRGTDIAMESADAVLVRNDLRLIPYFLHLSARTYSIIKQNIFWAFFYNVVAIPLAVSGTLHPIVAAGAMAASSLAVVLNSLRIKRIGNG</sequence>
<comment type="subcellular location">
    <subcellularLocation>
        <location evidence="1">Cell membrane</location>
        <topology evidence="1">Multi-pass membrane protein</topology>
    </subcellularLocation>
</comment>
<keyword evidence="8 15" id="KW-0547">Nucleotide-binding</keyword>
<dbReference type="GO" id="GO:0005507">
    <property type="term" value="F:copper ion binding"/>
    <property type="evidence" value="ECO:0007669"/>
    <property type="project" value="TreeGrafter"/>
</dbReference>
<evidence type="ECO:0000256" key="15">
    <source>
        <dbReference type="RuleBase" id="RU362081"/>
    </source>
</evidence>
<evidence type="ECO:0000256" key="5">
    <source>
        <dbReference type="ARBA" id="ARBA00022553"/>
    </source>
</evidence>
<dbReference type="Gene3D" id="2.70.150.10">
    <property type="entry name" value="Calcium-transporting ATPase, cytoplasmic transduction domain A"/>
    <property type="match status" value="1"/>
</dbReference>
<organism evidence="17 18">
    <name type="scientific">Candidatus Nitrobium versatile</name>
    <dbReference type="NCBI Taxonomy" id="2884831"/>
    <lineage>
        <taxon>Bacteria</taxon>
        <taxon>Pseudomonadati</taxon>
        <taxon>Nitrospirota</taxon>
        <taxon>Nitrospiria</taxon>
        <taxon>Nitrospirales</taxon>
        <taxon>Nitrospiraceae</taxon>
        <taxon>Candidatus Nitrobium</taxon>
    </lineage>
</organism>
<evidence type="ECO:0000256" key="8">
    <source>
        <dbReference type="ARBA" id="ARBA00022741"/>
    </source>
</evidence>
<evidence type="ECO:0000256" key="7">
    <source>
        <dbReference type="ARBA" id="ARBA00022723"/>
    </source>
</evidence>
<dbReference type="PRINTS" id="PR00119">
    <property type="entry name" value="CATATPASE"/>
</dbReference>
<dbReference type="AlphaFoldDB" id="A0A953JCQ5"/>
<dbReference type="NCBIfam" id="TIGR01525">
    <property type="entry name" value="ATPase-IB_hvy"/>
    <property type="match status" value="1"/>
</dbReference>
<dbReference type="InterPro" id="IPR044492">
    <property type="entry name" value="P_typ_ATPase_HD_dom"/>
</dbReference>
<dbReference type="Gene3D" id="3.30.70.100">
    <property type="match status" value="1"/>
</dbReference>
<dbReference type="InterPro" id="IPR036163">
    <property type="entry name" value="HMA_dom_sf"/>
</dbReference>
<dbReference type="SUPFAM" id="SSF55008">
    <property type="entry name" value="HMA, heavy metal-associated domain"/>
    <property type="match status" value="1"/>
</dbReference>
<reference evidence="17" key="2">
    <citation type="submission" date="2021-08" db="EMBL/GenBank/DDBJ databases">
        <authorList>
            <person name="Dalcin Martins P."/>
        </authorList>
    </citation>
    <scope>NUCLEOTIDE SEQUENCE</scope>
    <source>
        <strain evidence="17">MAG_39</strain>
    </source>
</reference>
<dbReference type="PRINTS" id="PR00943">
    <property type="entry name" value="CUATPASE"/>
</dbReference>
<feature type="transmembrane region" description="Helical" evidence="15">
    <location>
        <begin position="790"/>
        <end position="808"/>
    </location>
</feature>
<feature type="transmembrane region" description="Helical" evidence="15">
    <location>
        <begin position="767"/>
        <end position="784"/>
    </location>
</feature>
<keyword evidence="12 15" id="KW-1133">Transmembrane helix</keyword>
<keyword evidence="13" id="KW-0406">Ion transport</keyword>
<dbReference type="PANTHER" id="PTHR43520">
    <property type="entry name" value="ATP7, ISOFORM B"/>
    <property type="match status" value="1"/>
</dbReference>